<reference evidence="3" key="1">
    <citation type="journal article" date="2014" name="Int. J. Syst. Evol. Microbiol.">
        <title>Complete genome sequence of Corynebacterium casei LMG S-19264T (=DSM 44701T), isolated from a smear-ripened cheese.</title>
        <authorList>
            <consortium name="US DOE Joint Genome Institute (JGI-PGF)"/>
            <person name="Walter F."/>
            <person name="Albersmeier A."/>
            <person name="Kalinowski J."/>
            <person name="Ruckert C."/>
        </authorList>
    </citation>
    <scope>NUCLEOTIDE SEQUENCE</scope>
    <source>
        <strain evidence="3">KCTC 42650</strain>
    </source>
</reference>
<evidence type="ECO:0000256" key="1">
    <source>
        <dbReference type="ARBA" id="ARBA00004613"/>
    </source>
</evidence>
<protein>
    <recommendedName>
        <fullName evidence="5">Calcium-binding protein</fullName>
    </recommendedName>
</protein>
<dbReference type="Proteomes" id="UP000626220">
    <property type="component" value="Unassembled WGS sequence"/>
</dbReference>
<evidence type="ECO:0000256" key="2">
    <source>
        <dbReference type="ARBA" id="ARBA00022525"/>
    </source>
</evidence>
<dbReference type="InterPro" id="IPR001343">
    <property type="entry name" value="Hemolysn_Ca-bd"/>
</dbReference>
<keyword evidence="2" id="KW-0964">Secreted</keyword>
<dbReference type="InterPro" id="IPR018511">
    <property type="entry name" value="Hemolysin-typ_Ca-bd_CS"/>
</dbReference>
<dbReference type="GO" id="GO:0005576">
    <property type="term" value="C:extracellular region"/>
    <property type="evidence" value="ECO:0007669"/>
    <property type="project" value="UniProtKB-SubCell"/>
</dbReference>
<organism evidence="3 4">
    <name type="scientific">Seohaeicola zhoushanensis</name>
    <dbReference type="NCBI Taxonomy" id="1569283"/>
    <lineage>
        <taxon>Bacteria</taxon>
        <taxon>Pseudomonadati</taxon>
        <taxon>Pseudomonadota</taxon>
        <taxon>Alphaproteobacteria</taxon>
        <taxon>Rhodobacterales</taxon>
        <taxon>Roseobacteraceae</taxon>
        <taxon>Seohaeicola</taxon>
    </lineage>
</organism>
<evidence type="ECO:0008006" key="5">
    <source>
        <dbReference type="Google" id="ProtNLM"/>
    </source>
</evidence>
<evidence type="ECO:0000313" key="4">
    <source>
        <dbReference type="Proteomes" id="UP000626220"/>
    </source>
</evidence>
<dbReference type="SUPFAM" id="SSF51120">
    <property type="entry name" value="beta-Roll"/>
    <property type="match status" value="4"/>
</dbReference>
<accession>A0A8J3GW28</accession>
<dbReference type="Gene3D" id="2.150.10.10">
    <property type="entry name" value="Serralysin-like metalloprotease, C-terminal"/>
    <property type="match status" value="5"/>
</dbReference>
<dbReference type="GO" id="GO:0005509">
    <property type="term" value="F:calcium ion binding"/>
    <property type="evidence" value="ECO:0007669"/>
    <property type="project" value="InterPro"/>
</dbReference>
<comment type="subcellular location">
    <subcellularLocation>
        <location evidence="1">Secreted</location>
    </subcellularLocation>
</comment>
<dbReference type="InterPro" id="IPR050557">
    <property type="entry name" value="RTX_toxin/Mannuronan_C5-epim"/>
</dbReference>
<gene>
    <name evidence="3" type="ORF">GCM10017056_13220</name>
</gene>
<sequence>MANDVYTIDTIVTGTTTITITDDGTGSDWLEIIAAWPLISDIRLSWFSESGTSTQASGLYWSAPGISHRLVVNGLIENVQGGDGADFIQGNEVGNHLIGDQGPDGGDDVIWAGAGNDILEGRGGNDELAGGDGDDSIFGGTGDDVINGNSGDDLIEGGAGADDLSGGGDAGDTVSYRASAAGVIVSLTFGAATTGQGGDAEGDTIRGFRHIDGSEFRDVLTDTVVGTVAFGGNDNIFRGFGGRDLLWLGGGNDRGYGGDDHDTIWGEDGDDMAWGGAGNDTLNVGNGNDVARGGDGRDVLRGDNGNDRLFGDAGDDIIFTGKGRDRAEGGTGNDSIMANGGTNAVFGQAGDDTLISTGGRNTFTGGAGTDRFEFRVQSADLDDGGFTRITDFQRARGEQVDLRVFGDFAFIRGQAFSGTGLEVRFETSANGVTVYADTNGDGSADVQIMMDGLARVFASDFLLV</sequence>
<dbReference type="Pfam" id="PF00353">
    <property type="entry name" value="HemolysinCabind"/>
    <property type="match status" value="7"/>
</dbReference>
<dbReference type="PANTHER" id="PTHR38340:SF1">
    <property type="entry name" value="S-LAYER PROTEIN"/>
    <property type="match status" value="1"/>
</dbReference>
<dbReference type="EMBL" id="BNCJ01000002">
    <property type="protein sequence ID" value="GHF42779.1"/>
    <property type="molecule type" value="Genomic_DNA"/>
</dbReference>
<evidence type="ECO:0000313" key="3">
    <source>
        <dbReference type="EMBL" id="GHF42779.1"/>
    </source>
</evidence>
<keyword evidence="4" id="KW-1185">Reference proteome</keyword>
<name>A0A8J3GW28_9RHOB</name>
<proteinExistence type="predicted"/>
<dbReference type="PROSITE" id="PS00330">
    <property type="entry name" value="HEMOLYSIN_CALCIUM"/>
    <property type="match status" value="2"/>
</dbReference>
<dbReference type="AlphaFoldDB" id="A0A8J3GW28"/>
<dbReference type="RefSeq" id="WP_189679235.1">
    <property type="nucleotide sequence ID" value="NZ_BNCJ01000002.1"/>
</dbReference>
<dbReference type="PRINTS" id="PR00313">
    <property type="entry name" value="CABNDNGRPT"/>
</dbReference>
<comment type="caution">
    <text evidence="3">The sequence shown here is derived from an EMBL/GenBank/DDBJ whole genome shotgun (WGS) entry which is preliminary data.</text>
</comment>
<reference evidence="3" key="2">
    <citation type="submission" date="2020-09" db="EMBL/GenBank/DDBJ databases">
        <authorList>
            <person name="Sun Q."/>
            <person name="Kim S."/>
        </authorList>
    </citation>
    <scope>NUCLEOTIDE SEQUENCE</scope>
    <source>
        <strain evidence="3">KCTC 42650</strain>
    </source>
</reference>
<dbReference type="InterPro" id="IPR011049">
    <property type="entry name" value="Serralysin-like_metalloprot_C"/>
</dbReference>
<dbReference type="PANTHER" id="PTHR38340">
    <property type="entry name" value="S-LAYER PROTEIN"/>
    <property type="match status" value="1"/>
</dbReference>